<keyword evidence="3" id="KW-1185">Reference proteome</keyword>
<evidence type="ECO:0000313" key="2">
    <source>
        <dbReference type="EMBL" id="VDD93388.1"/>
    </source>
</evidence>
<proteinExistence type="predicted"/>
<gene>
    <name evidence="2" type="ORF">EVEC_LOCUS8139</name>
</gene>
<evidence type="ECO:0000313" key="4">
    <source>
        <dbReference type="WBParaSite" id="EVEC_0000865501-mRNA-1"/>
    </source>
</evidence>
<dbReference type="EMBL" id="UXUI01009281">
    <property type="protein sequence ID" value="VDD93388.1"/>
    <property type="molecule type" value="Genomic_DNA"/>
</dbReference>
<protein>
    <submittedName>
        <fullName evidence="4">Coiled-coil domain-containing protein 149</fullName>
    </submittedName>
</protein>
<evidence type="ECO:0000313" key="3">
    <source>
        <dbReference type="Proteomes" id="UP000274131"/>
    </source>
</evidence>
<dbReference type="AlphaFoldDB" id="A0A158QB93"/>
<feature type="region of interest" description="Disordered" evidence="1">
    <location>
        <begin position="207"/>
        <end position="330"/>
    </location>
</feature>
<reference evidence="4" key="1">
    <citation type="submission" date="2016-04" db="UniProtKB">
        <authorList>
            <consortium name="WormBaseParasite"/>
        </authorList>
    </citation>
    <scope>IDENTIFICATION</scope>
</reference>
<feature type="compositionally biased region" description="Polar residues" evidence="1">
    <location>
        <begin position="278"/>
        <end position="288"/>
    </location>
</feature>
<name>A0A158QB93_ENTVE</name>
<evidence type="ECO:0000256" key="1">
    <source>
        <dbReference type="SAM" id="MobiDB-lite"/>
    </source>
</evidence>
<dbReference type="OrthoDB" id="5799120at2759"/>
<feature type="compositionally biased region" description="Low complexity" evidence="1">
    <location>
        <begin position="253"/>
        <end position="270"/>
    </location>
</feature>
<dbReference type="WBParaSite" id="EVEC_0000865501-mRNA-1">
    <property type="protein sequence ID" value="EVEC_0000865501-mRNA-1"/>
    <property type="gene ID" value="EVEC_0000865501"/>
</dbReference>
<reference evidence="2 3" key="2">
    <citation type="submission" date="2018-10" db="EMBL/GenBank/DDBJ databases">
        <authorList>
            <consortium name="Pathogen Informatics"/>
        </authorList>
    </citation>
    <scope>NUCLEOTIDE SEQUENCE [LARGE SCALE GENOMIC DNA]</scope>
</reference>
<organism evidence="4">
    <name type="scientific">Enterobius vermicularis</name>
    <name type="common">Human pinworm</name>
    <dbReference type="NCBI Taxonomy" id="51028"/>
    <lineage>
        <taxon>Eukaryota</taxon>
        <taxon>Metazoa</taxon>
        <taxon>Ecdysozoa</taxon>
        <taxon>Nematoda</taxon>
        <taxon>Chromadorea</taxon>
        <taxon>Rhabditida</taxon>
        <taxon>Spirurina</taxon>
        <taxon>Oxyuridomorpha</taxon>
        <taxon>Oxyuroidea</taxon>
        <taxon>Oxyuridae</taxon>
        <taxon>Enterobius</taxon>
    </lineage>
</organism>
<feature type="compositionally biased region" description="Polar residues" evidence="1">
    <location>
        <begin position="207"/>
        <end position="216"/>
    </location>
</feature>
<accession>A0A158QB93</accession>
<sequence length="330" mass="37611">MEAVYLPNSQADFQTQLTIIDKRLERARKKRDEYLKLLKNKYPQWTSMELQTRRQQYPKYYQPTLLLDKLETAKYHWDSQNLDKRRKVPLPQLEPYSSIPNSGPLLGNEIAAIKRRLNRIAEDLRDLRSHRLHLSSAEFYATLETPNTLLAKHDGNAERTDGFSTLRKLIERIDCEAEVPVEEPNSDDLATIKIEELLKKYKDVTENPSFINSESPKSPEVKNEQPASSYQKLLSMIKNENGPDSSDNDDFDPSFAQSTPIPSNPSNKPKNTNEKQSKTATDGQQSDFRMNFLGAAQLSDSTDSDSDTPKGLAMNVTCNDNLDSDSDFFG</sequence>
<dbReference type="Proteomes" id="UP000274131">
    <property type="component" value="Unassembled WGS sequence"/>
</dbReference>